<evidence type="ECO:0000313" key="13">
    <source>
        <dbReference type="Proteomes" id="UP000186817"/>
    </source>
</evidence>
<dbReference type="GO" id="GO:0004740">
    <property type="term" value="F:pyruvate dehydrogenase (acetyl-transferring) kinase activity"/>
    <property type="evidence" value="ECO:0007669"/>
    <property type="project" value="UniProtKB-EC"/>
</dbReference>
<evidence type="ECO:0000313" key="12">
    <source>
        <dbReference type="EMBL" id="OLQ11707.1"/>
    </source>
</evidence>
<dbReference type="Gene3D" id="3.30.565.10">
    <property type="entry name" value="Histidine kinase-like ATPase, C-terminal domain"/>
    <property type="match status" value="1"/>
</dbReference>
<dbReference type="PANTHER" id="PTHR11947:SF3">
    <property type="entry name" value="[PYRUVATE DEHYDROGENASE (ACETYL-TRANSFERRING)] KINASE, MITOCHONDRIAL"/>
    <property type="match status" value="1"/>
</dbReference>
<keyword evidence="6 8" id="KW-0496">Mitochondrion</keyword>
<dbReference type="InterPro" id="IPR039028">
    <property type="entry name" value="BCKD/PDK"/>
</dbReference>
<keyword evidence="12" id="KW-0670">Pyruvate</keyword>
<name>A0A1Q9EWA6_SYMMI</name>
<evidence type="ECO:0000256" key="5">
    <source>
        <dbReference type="ARBA" id="ARBA00022840"/>
    </source>
</evidence>
<sequence>MPLEERSVDHILLKVPTSFNVLLEEQHLLCGWELLCWTWPLETKQFALLEPALLYQLEVVSADSDWPHKALEQVLAGKCRLLCPIWSLSPNHWTLLEGERASPDAPWSLTYRDSLHPPSENALKQARTVAALLGVLDPALPPVNHSFQASCECGWFVLSWMESIVASLSEGPASRLWPAQLAKVWQKQRLLPLEKALQKERDKLSEENKASEQKALKLSKQLEASQAKAAKALEASAKLKASAKAAAMKALEENSSLFRWTDLSKDAGGCLSCDHEYLFRYLMKKEALKRSKVRHPTALSVTPHLLPAMTIAGLMVRHPTALSVTPHLLPAMTIAGLMAPLLWTARRSSSSVSISSSRLEKFMQAEIDYFAQKAPQPVRLDQIIKASTPQEVANLIHEKLPGAFATRIKHLETLPKWNEVPEIQDVHKILTHSFRNLRLVEKGESLREVTEVIGDLRRRHKKVVPLLGDAIAQLRHDDLIDESFANKWLDTFLLARISTEMLTLHFMEMQECYVAHEGGDTSVCTGIVDRKCDPVAICQKAVDHVKGLADEDECIDYNDVSFIVEGNHCTASQGKIEFSFLPRYLLLLTEELLKNSAYATVINRGDDDKGLEPFPVTVTVGSNQQQVVIKISDRGGGISEVSAEKLWSYSWSRRLSGFVKPLTQLASFDDPLEGLKQQRLGMGLPLCRLYTKYMGGSLQLMSVPGVGVDTYLVLSRIDPESITPTCESLV</sequence>
<evidence type="ECO:0000256" key="6">
    <source>
        <dbReference type="ARBA" id="ARBA00023128"/>
    </source>
</evidence>
<comment type="subcellular location">
    <subcellularLocation>
        <location evidence="8">Mitochondrion matrix</location>
    </subcellularLocation>
</comment>
<keyword evidence="5 8" id="KW-0067">ATP-binding</keyword>
<evidence type="ECO:0000256" key="8">
    <source>
        <dbReference type="RuleBase" id="RU366032"/>
    </source>
</evidence>
<evidence type="ECO:0000259" key="10">
    <source>
        <dbReference type="Pfam" id="PF02518"/>
    </source>
</evidence>
<keyword evidence="13" id="KW-1185">Reference proteome</keyword>
<dbReference type="InterPro" id="IPR018955">
    <property type="entry name" value="BCDHK/PDK_N"/>
</dbReference>
<dbReference type="SUPFAM" id="SSF55874">
    <property type="entry name" value="ATPase domain of HSP90 chaperone/DNA topoisomerase II/histidine kinase"/>
    <property type="match status" value="1"/>
</dbReference>
<comment type="similarity">
    <text evidence="1 8">Belongs to the PDK/BCKDK protein kinase family.</text>
</comment>
<proteinExistence type="inferred from homology"/>
<keyword evidence="3 8" id="KW-0547">Nucleotide-binding</keyword>
<evidence type="ECO:0000256" key="9">
    <source>
        <dbReference type="SAM" id="Coils"/>
    </source>
</evidence>
<dbReference type="AlphaFoldDB" id="A0A1Q9EWA6"/>
<dbReference type="Gene3D" id="1.20.140.20">
    <property type="entry name" value="Alpha-ketoacid/pyruvate dehydrogenase kinase, N-terminal domain"/>
    <property type="match status" value="1"/>
</dbReference>
<dbReference type="Pfam" id="PF10436">
    <property type="entry name" value="BCDHK_Adom3"/>
    <property type="match status" value="1"/>
</dbReference>
<evidence type="ECO:0000259" key="11">
    <source>
        <dbReference type="Pfam" id="PF10436"/>
    </source>
</evidence>
<evidence type="ECO:0000256" key="1">
    <source>
        <dbReference type="ARBA" id="ARBA00006155"/>
    </source>
</evidence>
<dbReference type="PANTHER" id="PTHR11947">
    <property type="entry name" value="PYRUVATE DEHYDROGENASE KINASE"/>
    <property type="match status" value="1"/>
</dbReference>
<keyword evidence="9" id="KW-0175">Coiled coil</keyword>
<feature type="domain" description="Histidine kinase/HSP90-like ATPase" evidence="10">
    <location>
        <begin position="586"/>
        <end position="712"/>
    </location>
</feature>
<feature type="coiled-coil region" evidence="9">
    <location>
        <begin position="194"/>
        <end position="228"/>
    </location>
</feature>
<organism evidence="12 13">
    <name type="scientific">Symbiodinium microadriaticum</name>
    <name type="common">Dinoflagellate</name>
    <name type="synonym">Zooxanthella microadriatica</name>
    <dbReference type="NCBI Taxonomy" id="2951"/>
    <lineage>
        <taxon>Eukaryota</taxon>
        <taxon>Sar</taxon>
        <taxon>Alveolata</taxon>
        <taxon>Dinophyceae</taxon>
        <taxon>Suessiales</taxon>
        <taxon>Symbiodiniaceae</taxon>
        <taxon>Symbiodinium</taxon>
    </lineage>
</organism>
<evidence type="ECO:0000256" key="4">
    <source>
        <dbReference type="ARBA" id="ARBA00022777"/>
    </source>
</evidence>
<keyword evidence="2 8" id="KW-0808">Transferase</keyword>
<gene>
    <name evidence="12" type="primary">PDK</name>
    <name evidence="12" type="ORF">AK812_SmicGene4413</name>
</gene>
<protein>
    <recommendedName>
        <fullName evidence="8">Protein-serine/threonine kinase</fullName>
        <ecNumber evidence="8">2.7.11.-</ecNumber>
    </recommendedName>
</protein>
<dbReference type="InterPro" id="IPR003594">
    <property type="entry name" value="HATPase_dom"/>
</dbReference>
<reference evidence="12 13" key="1">
    <citation type="submission" date="2016-02" db="EMBL/GenBank/DDBJ databases">
        <title>Genome analysis of coral dinoflagellate symbionts highlights evolutionary adaptations to a symbiotic lifestyle.</title>
        <authorList>
            <person name="Aranda M."/>
            <person name="Li Y."/>
            <person name="Liew Y.J."/>
            <person name="Baumgarten S."/>
            <person name="Simakov O."/>
            <person name="Wilson M."/>
            <person name="Piel J."/>
            <person name="Ashoor H."/>
            <person name="Bougouffa S."/>
            <person name="Bajic V.B."/>
            <person name="Ryu T."/>
            <person name="Ravasi T."/>
            <person name="Bayer T."/>
            <person name="Micklem G."/>
            <person name="Kim H."/>
            <person name="Bhak J."/>
            <person name="Lajeunesse T.C."/>
            <person name="Voolstra C.R."/>
        </authorList>
    </citation>
    <scope>NUCLEOTIDE SEQUENCE [LARGE SCALE GENOMIC DNA]</scope>
    <source>
        <strain evidence="12 13">CCMP2467</strain>
    </source>
</reference>
<dbReference type="Proteomes" id="UP000186817">
    <property type="component" value="Unassembled WGS sequence"/>
</dbReference>
<evidence type="ECO:0000256" key="3">
    <source>
        <dbReference type="ARBA" id="ARBA00022741"/>
    </source>
</evidence>
<dbReference type="Gene3D" id="3.40.395.10">
    <property type="entry name" value="Adenoviral Proteinase, Chain A"/>
    <property type="match status" value="1"/>
</dbReference>
<dbReference type="GO" id="GO:0010906">
    <property type="term" value="P:regulation of glucose metabolic process"/>
    <property type="evidence" value="ECO:0007669"/>
    <property type="project" value="TreeGrafter"/>
</dbReference>
<dbReference type="InterPro" id="IPR036784">
    <property type="entry name" value="AK/P_DHK_N_sf"/>
</dbReference>
<dbReference type="OrthoDB" id="3264224at2759"/>
<dbReference type="Pfam" id="PF02518">
    <property type="entry name" value="HATPase_c"/>
    <property type="match status" value="1"/>
</dbReference>
<feature type="domain" description="Branched-chain alpha-ketoacid dehydrogenase kinase/Pyruvate dehydrogenase kinase N-terminal" evidence="11">
    <location>
        <begin position="390"/>
        <end position="514"/>
    </location>
</feature>
<dbReference type="InterPro" id="IPR036890">
    <property type="entry name" value="HATPase_C_sf"/>
</dbReference>
<keyword evidence="4 8" id="KW-0418">Kinase</keyword>
<dbReference type="GO" id="GO:0005524">
    <property type="term" value="F:ATP binding"/>
    <property type="evidence" value="ECO:0007669"/>
    <property type="project" value="UniProtKB-UniRule"/>
</dbReference>
<evidence type="ECO:0000256" key="7">
    <source>
        <dbReference type="ARBA" id="ARBA00048201"/>
    </source>
</evidence>
<comment type="catalytic activity">
    <reaction evidence="7">
        <text>L-seryl-[pyruvate dehydrogenase E1 alpha subunit] + ATP = O-phospho-L-seryl-[pyruvate dehydrogenase E1 alpha subunit] + ADP + H(+)</text>
        <dbReference type="Rhea" id="RHEA:23052"/>
        <dbReference type="Rhea" id="RHEA-COMP:13689"/>
        <dbReference type="Rhea" id="RHEA-COMP:13690"/>
        <dbReference type="ChEBI" id="CHEBI:15378"/>
        <dbReference type="ChEBI" id="CHEBI:29999"/>
        <dbReference type="ChEBI" id="CHEBI:30616"/>
        <dbReference type="ChEBI" id="CHEBI:83421"/>
        <dbReference type="ChEBI" id="CHEBI:456216"/>
        <dbReference type="EC" id="2.7.11.2"/>
    </reaction>
</comment>
<comment type="caution">
    <text evidence="12">The sequence shown here is derived from an EMBL/GenBank/DDBJ whole genome shotgun (WGS) entry which is preliminary data.</text>
</comment>
<dbReference type="EMBL" id="LSRX01000055">
    <property type="protein sequence ID" value="OLQ11707.1"/>
    <property type="molecule type" value="Genomic_DNA"/>
</dbReference>
<accession>A0A1Q9EWA6</accession>
<dbReference type="SUPFAM" id="SSF69012">
    <property type="entry name" value="alpha-ketoacid dehydrogenase kinase, N-terminal domain"/>
    <property type="match status" value="1"/>
</dbReference>
<evidence type="ECO:0000256" key="2">
    <source>
        <dbReference type="ARBA" id="ARBA00022679"/>
    </source>
</evidence>
<dbReference type="EC" id="2.7.11.-" evidence="8"/>
<dbReference type="GO" id="GO:0005759">
    <property type="term" value="C:mitochondrial matrix"/>
    <property type="evidence" value="ECO:0007669"/>
    <property type="project" value="UniProtKB-SubCell"/>
</dbReference>